<evidence type="ECO:0000313" key="1">
    <source>
        <dbReference type="EMBL" id="MBY0759255.1"/>
    </source>
</evidence>
<comment type="caution">
    <text evidence="1">The sequence shown here is derived from an EMBL/GenBank/DDBJ whole genome shotgun (WGS) entry which is preliminary data.</text>
</comment>
<protein>
    <submittedName>
        <fullName evidence="1">Uncharacterized protein</fullName>
    </submittedName>
</protein>
<dbReference type="Proteomes" id="UP000779049">
    <property type="component" value="Unassembled WGS sequence"/>
</dbReference>
<reference evidence="1 2" key="1">
    <citation type="journal article" date="2020" name="New Microbes New Infect">
        <title>Sellimonas caecigallum sp. nov., description and genome sequence of a new member of the Sellimonas genus isolated from the cecum of feral chicken.</title>
        <authorList>
            <person name="Wongkuna S."/>
            <person name="Ghimire S."/>
            <person name="Antony L."/>
            <person name="Chankhamhaengdecha S."/>
            <person name="Janvilisri T."/>
            <person name="Scaria J."/>
        </authorList>
    </citation>
    <scope>NUCLEOTIDE SEQUENCE [LARGE SCALE GENOMIC DNA]</scope>
    <source>
        <strain evidence="1 2">SW451</strain>
    </source>
</reference>
<evidence type="ECO:0000313" key="2">
    <source>
        <dbReference type="Proteomes" id="UP000779049"/>
    </source>
</evidence>
<name>A0ABS7L854_9FIRM</name>
<accession>A0ABS7L854</accession>
<proteinExistence type="predicted"/>
<keyword evidence="2" id="KW-1185">Reference proteome</keyword>
<dbReference type="RefSeq" id="WP_221919951.1">
    <property type="nucleotide sequence ID" value="NZ_CP173660.1"/>
</dbReference>
<dbReference type="EMBL" id="VIRV01000013">
    <property type="protein sequence ID" value="MBY0759255.1"/>
    <property type="molecule type" value="Genomic_DNA"/>
</dbReference>
<sequence>MKKKRRKHRRKTKKYWKVLFLVPILILVMYIFMLPDGAVRFAILRSGHPLSAFQTGIVEAPYSQELEDGQIGYVLTQPPYDRDKGVEMRNWVVNRYGMIYVAEYNGID</sequence>
<gene>
    <name evidence="1" type="ORF">FLB61_09185</name>
</gene>
<organism evidence="1 2">
    <name type="scientific">Sellimonas caecigallum</name>
    <dbReference type="NCBI Taxonomy" id="2592333"/>
    <lineage>
        <taxon>Bacteria</taxon>
        <taxon>Bacillati</taxon>
        <taxon>Bacillota</taxon>
        <taxon>Clostridia</taxon>
        <taxon>Lachnospirales</taxon>
        <taxon>Lachnospiraceae</taxon>
        <taxon>Sellimonas</taxon>
    </lineage>
</organism>